<feature type="region of interest" description="Disordered" evidence="1">
    <location>
        <begin position="1"/>
        <end position="28"/>
    </location>
</feature>
<protein>
    <submittedName>
        <fullName evidence="2">Uncharacterized protein</fullName>
    </submittedName>
</protein>
<sequence>MAAEGPGPASQDRAAAGEDETGHCSGAVVEVPASAVPAAAVEDPAAAVLLAGAAHSGSGGRRPEAVAREEARGFPRVHAAASRGRFRVPSDPTYIILLRVEFTALPSLRSQADVGPRMLLPNGNSS</sequence>
<keyword evidence="3" id="KW-1185">Reference proteome</keyword>
<accession>A0ABN2BCS2</accession>
<name>A0ABN2BCS2_9MICO</name>
<gene>
    <name evidence="2" type="ORF">GCM10009691_10780</name>
</gene>
<evidence type="ECO:0000313" key="3">
    <source>
        <dbReference type="Proteomes" id="UP001501791"/>
    </source>
</evidence>
<dbReference type="Proteomes" id="UP001501791">
    <property type="component" value="Unassembled WGS sequence"/>
</dbReference>
<evidence type="ECO:0000313" key="2">
    <source>
        <dbReference type="EMBL" id="GAA1537383.1"/>
    </source>
</evidence>
<proteinExistence type="predicted"/>
<dbReference type="EMBL" id="BAAALY010000004">
    <property type="protein sequence ID" value="GAA1537383.1"/>
    <property type="molecule type" value="Genomic_DNA"/>
</dbReference>
<reference evidence="2 3" key="1">
    <citation type="journal article" date="2019" name="Int. J. Syst. Evol. Microbiol.">
        <title>The Global Catalogue of Microorganisms (GCM) 10K type strain sequencing project: providing services to taxonomists for standard genome sequencing and annotation.</title>
        <authorList>
            <consortium name="The Broad Institute Genomics Platform"/>
            <consortium name="The Broad Institute Genome Sequencing Center for Infectious Disease"/>
            <person name="Wu L."/>
            <person name="Ma J."/>
        </authorList>
    </citation>
    <scope>NUCLEOTIDE SEQUENCE [LARGE SCALE GENOMIC DNA]</scope>
    <source>
        <strain evidence="2 3">JCM 13319</strain>
    </source>
</reference>
<comment type="caution">
    <text evidence="2">The sequence shown here is derived from an EMBL/GenBank/DDBJ whole genome shotgun (WGS) entry which is preliminary data.</text>
</comment>
<organism evidence="2 3">
    <name type="scientific">Brevibacterium picturae</name>
    <dbReference type="NCBI Taxonomy" id="260553"/>
    <lineage>
        <taxon>Bacteria</taxon>
        <taxon>Bacillati</taxon>
        <taxon>Actinomycetota</taxon>
        <taxon>Actinomycetes</taxon>
        <taxon>Micrococcales</taxon>
        <taxon>Brevibacteriaceae</taxon>
        <taxon>Brevibacterium</taxon>
    </lineage>
</organism>
<evidence type="ECO:0000256" key="1">
    <source>
        <dbReference type="SAM" id="MobiDB-lite"/>
    </source>
</evidence>